<organism evidence="3 4">
    <name type="scientific">Ensete ventricosum</name>
    <name type="common">Abyssinian banana</name>
    <name type="synonym">Musa ensete</name>
    <dbReference type="NCBI Taxonomy" id="4639"/>
    <lineage>
        <taxon>Eukaryota</taxon>
        <taxon>Viridiplantae</taxon>
        <taxon>Streptophyta</taxon>
        <taxon>Embryophyta</taxon>
        <taxon>Tracheophyta</taxon>
        <taxon>Spermatophyta</taxon>
        <taxon>Magnoliopsida</taxon>
        <taxon>Liliopsida</taxon>
        <taxon>Zingiberales</taxon>
        <taxon>Musaceae</taxon>
        <taxon>Ensete</taxon>
    </lineage>
</organism>
<name>A0AAV8RJR1_ENSVE</name>
<evidence type="ECO:0000313" key="4">
    <source>
        <dbReference type="Proteomes" id="UP001222027"/>
    </source>
</evidence>
<feature type="coiled-coil region" evidence="1">
    <location>
        <begin position="127"/>
        <end position="154"/>
    </location>
</feature>
<evidence type="ECO:0000256" key="1">
    <source>
        <dbReference type="SAM" id="Coils"/>
    </source>
</evidence>
<gene>
    <name evidence="3" type="ORF">OPV22_009810</name>
</gene>
<accession>A0AAV8RJR1</accession>
<dbReference type="AlphaFoldDB" id="A0AAV8RJR1"/>
<evidence type="ECO:0000256" key="2">
    <source>
        <dbReference type="SAM" id="MobiDB-lite"/>
    </source>
</evidence>
<keyword evidence="1" id="KW-0175">Coiled coil</keyword>
<evidence type="ECO:0000313" key="3">
    <source>
        <dbReference type="EMBL" id="KAJ8499258.1"/>
    </source>
</evidence>
<protein>
    <submittedName>
        <fullName evidence="3">Uncharacterized protein</fullName>
    </submittedName>
</protein>
<reference evidence="3 4" key="1">
    <citation type="submission" date="2022-12" db="EMBL/GenBank/DDBJ databases">
        <title>Chromosome-scale assembly of the Ensete ventricosum genome.</title>
        <authorList>
            <person name="Dussert Y."/>
            <person name="Stocks J."/>
            <person name="Wendawek A."/>
            <person name="Woldeyes F."/>
            <person name="Nichols R.A."/>
            <person name="Borrell J.S."/>
        </authorList>
    </citation>
    <scope>NUCLEOTIDE SEQUENCE [LARGE SCALE GENOMIC DNA]</scope>
    <source>
        <strain evidence="4">cv. Maze</strain>
        <tissue evidence="3">Seeds</tissue>
    </source>
</reference>
<sequence>MERGLDLSGGIGSWSLSQSLLDHRWRPSLPFLRVQRNLVGGGGGETTINSSGPDGGIQVKKAQKDQGGQNGRSNELQKKSHSPSWLVHLSLRRLAQRCSCRWYSDGTGNGSTRHGRRNTISGFNCRSEEHAEKHKDLEEKNHAKNAEKTNLQAESDVTSVMRIRRLR</sequence>
<dbReference type="Proteomes" id="UP001222027">
    <property type="component" value="Unassembled WGS sequence"/>
</dbReference>
<keyword evidence="4" id="KW-1185">Reference proteome</keyword>
<feature type="region of interest" description="Disordered" evidence="2">
    <location>
        <begin position="43"/>
        <end position="82"/>
    </location>
</feature>
<proteinExistence type="predicted"/>
<dbReference type="EMBL" id="JAQQAF010000003">
    <property type="protein sequence ID" value="KAJ8499258.1"/>
    <property type="molecule type" value="Genomic_DNA"/>
</dbReference>
<comment type="caution">
    <text evidence="3">The sequence shown here is derived from an EMBL/GenBank/DDBJ whole genome shotgun (WGS) entry which is preliminary data.</text>
</comment>